<evidence type="ECO:0000256" key="3">
    <source>
        <dbReference type="ARBA" id="ARBA00022729"/>
    </source>
</evidence>
<dbReference type="InterPro" id="IPR022441">
    <property type="entry name" value="Para_beta_helix_rpt-2"/>
</dbReference>
<dbReference type="GO" id="GO:0016837">
    <property type="term" value="F:carbon-oxygen lyase activity, acting on polysaccharides"/>
    <property type="evidence" value="ECO:0007669"/>
    <property type="project" value="TreeGrafter"/>
</dbReference>
<dbReference type="SMART" id="SM00710">
    <property type="entry name" value="PbH1"/>
    <property type="match status" value="7"/>
</dbReference>
<dbReference type="PANTHER" id="PTHR40088">
    <property type="entry name" value="PECTATE LYASE (EUROFUNG)"/>
    <property type="match status" value="1"/>
</dbReference>
<evidence type="ECO:0000256" key="2">
    <source>
        <dbReference type="ARBA" id="ARBA00022525"/>
    </source>
</evidence>
<evidence type="ECO:0000313" key="6">
    <source>
        <dbReference type="EMBL" id="MBA8887100.1"/>
    </source>
</evidence>
<evidence type="ECO:0000259" key="5">
    <source>
        <dbReference type="Pfam" id="PF13229"/>
    </source>
</evidence>
<name>A0A839F1W9_9GAMM</name>
<keyword evidence="3 4" id="KW-0732">Signal</keyword>
<dbReference type="Pfam" id="PF13229">
    <property type="entry name" value="Beta_helix"/>
    <property type="match status" value="1"/>
</dbReference>
<dbReference type="NCBIfam" id="TIGR03804">
    <property type="entry name" value="para_beta_helix"/>
    <property type="match status" value="1"/>
</dbReference>
<feature type="chain" id="PRO_5032653778" evidence="4">
    <location>
        <begin position="22"/>
        <end position="651"/>
    </location>
</feature>
<evidence type="ECO:0000256" key="1">
    <source>
        <dbReference type="ARBA" id="ARBA00004613"/>
    </source>
</evidence>
<dbReference type="EMBL" id="JACGXL010000002">
    <property type="protein sequence ID" value="MBA8887100.1"/>
    <property type="molecule type" value="Genomic_DNA"/>
</dbReference>
<sequence length="651" mass="68535">MRADCRRILPLLLLLPCLAHAQNASTFTALDGYGTLAAGGVIATVAGDANRNATAQLEWREQGAAGWRPGHPLVRVDATHFLGSLFWLDAGHAYDVRVTLADPDGAGATPTRTASVATRAEAPVFVPARTLYVAPTGSDAHTGTTPAQALKTIQHAADLSRPGDLVSVAAGVYRESVDVPLAGNASQPIVFRGAPGAILDGADAAIAAGASWTNAGSGVWSRATGFATALVVSDQGRLFPYTSIAALRTLSSGAPGGFYFDGTTLSVKFSDGSAPAQRHLDVARLAAGFVVDGLHHVRIEDFEIRHYGSDEYGKGIYLRYASDAIVAGNTIHENAATGVWVKGGDRNLIERNVIFDSSIFGWPWEATHDSSAQNSAIAFTDDIGRGNVIRRNTIHDTYDGLHPCGDSAPAAGFSNETDVYENTIYRHNDDAIEAEGYCANVRIWGNRIRDSLMAFAVAPAGTGPVWIVRNIAWNLGNTHSALVDGYTSSGIKINSGYSTPVGPLLLYHNSFVTTVADTAAIVFLDPGVTTSLVSRNNLYDGVHYALRKINTIALGLDYDDLHAASAPLVRWYSTDYADLVALRAGTGQELHGISAAPLLAAPASGDFMPLGASPLVDHGVLLPGIDDGYADAAPDIGAVERVDLIFADGYD</sequence>
<evidence type="ECO:0000313" key="7">
    <source>
        <dbReference type="Proteomes" id="UP000550401"/>
    </source>
</evidence>
<dbReference type="GO" id="GO:0005576">
    <property type="term" value="C:extracellular region"/>
    <property type="evidence" value="ECO:0007669"/>
    <property type="project" value="UniProtKB-SubCell"/>
</dbReference>
<organism evidence="6 7">
    <name type="scientific">Dokdonella fugitiva</name>
    <dbReference type="NCBI Taxonomy" id="328517"/>
    <lineage>
        <taxon>Bacteria</taxon>
        <taxon>Pseudomonadati</taxon>
        <taxon>Pseudomonadota</taxon>
        <taxon>Gammaproteobacteria</taxon>
        <taxon>Lysobacterales</taxon>
        <taxon>Rhodanobacteraceae</taxon>
        <taxon>Dokdonella</taxon>
    </lineage>
</organism>
<keyword evidence="2" id="KW-0964">Secreted</keyword>
<dbReference type="SUPFAM" id="SSF51126">
    <property type="entry name" value="Pectin lyase-like"/>
    <property type="match status" value="1"/>
</dbReference>
<comment type="subcellular location">
    <subcellularLocation>
        <location evidence="1">Secreted</location>
    </subcellularLocation>
</comment>
<feature type="signal peptide" evidence="4">
    <location>
        <begin position="1"/>
        <end position="21"/>
    </location>
</feature>
<dbReference type="InterPro" id="IPR011050">
    <property type="entry name" value="Pectin_lyase_fold/virulence"/>
</dbReference>
<dbReference type="AlphaFoldDB" id="A0A839F1W9"/>
<feature type="domain" description="Right handed beta helix" evidence="5">
    <location>
        <begin position="288"/>
        <end position="398"/>
    </location>
</feature>
<dbReference type="PANTHER" id="PTHR40088:SF2">
    <property type="entry name" value="SECRETED SUGAR HYDROLASE"/>
    <property type="match status" value="1"/>
</dbReference>
<comment type="caution">
    <text evidence="6">The sequence shown here is derived from an EMBL/GenBank/DDBJ whole genome shotgun (WGS) entry which is preliminary data.</text>
</comment>
<dbReference type="RefSeq" id="WP_182530200.1">
    <property type="nucleotide sequence ID" value="NZ_JACGXL010000002.1"/>
</dbReference>
<accession>A0A839F1W9</accession>
<evidence type="ECO:0000256" key="4">
    <source>
        <dbReference type="SAM" id="SignalP"/>
    </source>
</evidence>
<dbReference type="Gene3D" id="2.160.20.10">
    <property type="entry name" value="Single-stranded right-handed beta-helix, Pectin lyase-like"/>
    <property type="match status" value="2"/>
</dbReference>
<reference evidence="6 7" key="1">
    <citation type="submission" date="2020-07" db="EMBL/GenBank/DDBJ databases">
        <title>Genomic Encyclopedia of Type Strains, Phase IV (KMG-V): Genome sequencing to study the core and pangenomes of soil and plant-associated prokaryotes.</title>
        <authorList>
            <person name="Whitman W."/>
        </authorList>
    </citation>
    <scope>NUCLEOTIDE SEQUENCE [LARGE SCALE GENOMIC DNA]</scope>
    <source>
        <strain evidence="6 7">RH2WT43</strain>
    </source>
</reference>
<protein>
    <submittedName>
        <fullName evidence="6">Parallel beta-helix repeat protein</fullName>
    </submittedName>
</protein>
<proteinExistence type="predicted"/>
<dbReference type="InterPro" id="IPR039448">
    <property type="entry name" value="Beta_helix"/>
</dbReference>
<gene>
    <name evidence="6" type="ORF">FHW12_001314</name>
</gene>
<dbReference type="Proteomes" id="UP000550401">
    <property type="component" value="Unassembled WGS sequence"/>
</dbReference>
<keyword evidence="7" id="KW-1185">Reference proteome</keyword>
<dbReference type="InterPro" id="IPR006626">
    <property type="entry name" value="PbH1"/>
</dbReference>
<dbReference type="InterPro" id="IPR012334">
    <property type="entry name" value="Pectin_lyas_fold"/>
</dbReference>
<dbReference type="InterPro" id="IPR052052">
    <property type="entry name" value="Polysaccharide_Lyase_9"/>
</dbReference>